<dbReference type="Proteomes" id="UP000253628">
    <property type="component" value="Unassembled WGS sequence"/>
</dbReference>
<dbReference type="EMBL" id="QNRQ01000002">
    <property type="protein sequence ID" value="RBP41738.1"/>
    <property type="molecule type" value="Genomic_DNA"/>
</dbReference>
<dbReference type="PANTHER" id="PTHR11941">
    <property type="entry name" value="ENOYL-COA HYDRATASE-RELATED"/>
    <property type="match status" value="1"/>
</dbReference>
<proteinExistence type="predicted"/>
<dbReference type="GO" id="GO:0006635">
    <property type="term" value="P:fatty acid beta-oxidation"/>
    <property type="evidence" value="ECO:0007669"/>
    <property type="project" value="TreeGrafter"/>
</dbReference>
<dbReference type="Gene3D" id="3.90.226.10">
    <property type="entry name" value="2-enoyl-CoA Hydratase, Chain A, domain 1"/>
    <property type="match status" value="1"/>
</dbReference>
<dbReference type="OrthoDB" id="8640486at2"/>
<dbReference type="CDD" id="cd06558">
    <property type="entry name" value="crotonase-like"/>
    <property type="match status" value="1"/>
</dbReference>
<keyword evidence="1" id="KW-0443">Lipid metabolism</keyword>
<reference evidence="3 4" key="1">
    <citation type="submission" date="2018-06" db="EMBL/GenBank/DDBJ databases">
        <title>Genomic Encyclopedia of Type Strains, Phase IV (KMG-IV): sequencing the most valuable type-strain genomes for metagenomic binning, comparative biology and taxonomic classification.</title>
        <authorList>
            <person name="Goeker M."/>
        </authorList>
    </citation>
    <scope>NUCLEOTIDE SEQUENCE [LARGE SCALE GENOMIC DNA]</scope>
    <source>
        <strain evidence="3 4">DSM 25520</strain>
    </source>
</reference>
<gene>
    <name evidence="3" type="ORF">DFR37_102117</name>
</gene>
<dbReference type="InterPro" id="IPR029045">
    <property type="entry name" value="ClpP/crotonase-like_dom_sf"/>
</dbReference>
<protein>
    <submittedName>
        <fullName evidence="3">Enoyl-CoA hydratase/carnithine racemase</fullName>
    </submittedName>
</protein>
<organism evidence="3 4">
    <name type="scientific">Eoetvoesiella caeni</name>
    <dbReference type="NCBI Taxonomy" id="645616"/>
    <lineage>
        <taxon>Bacteria</taxon>
        <taxon>Pseudomonadati</taxon>
        <taxon>Pseudomonadota</taxon>
        <taxon>Betaproteobacteria</taxon>
        <taxon>Burkholderiales</taxon>
        <taxon>Alcaligenaceae</taxon>
        <taxon>Eoetvoesiella</taxon>
    </lineage>
</organism>
<dbReference type="InterPro" id="IPR001753">
    <property type="entry name" value="Enoyl-CoA_hydra/iso"/>
</dbReference>
<dbReference type="SUPFAM" id="SSF52096">
    <property type="entry name" value="ClpP/crotonase"/>
    <property type="match status" value="1"/>
</dbReference>
<evidence type="ECO:0000313" key="3">
    <source>
        <dbReference type="EMBL" id="RBP41738.1"/>
    </source>
</evidence>
<comment type="caution">
    <text evidence="3">The sequence shown here is derived from an EMBL/GenBank/DDBJ whole genome shotgun (WGS) entry which is preliminary data.</text>
</comment>
<evidence type="ECO:0000256" key="2">
    <source>
        <dbReference type="ARBA" id="ARBA00023239"/>
    </source>
</evidence>
<dbReference type="PANTHER" id="PTHR11941:SF169">
    <property type="entry name" value="(7AS)-7A-METHYL-1,5-DIOXO-2,3,5,6,7,7A-HEXAHYDRO-1H-INDENE-CARBOXYL-COA HYDROLASE"/>
    <property type="match status" value="1"/>
</dbReference>
<keyword evidence="2" id="KW-0456">Lyase</keyword>
<keyword evidence="4" id="KW-1185">Reference proteome</keyword>
<name>A0A366HGJ6_9BURK</name>
<sequence length="260" mass="28090">MGGLKNEFGVDAVPDTSLVELAYSHADKVGRITLNRSRYANALSADLVEALIDAVQACLDKKVELLVLRGHGAIFCGGFDLRGLDQETDASLAYRFLRLETLLQSIHYAPCQTLVYAQGAVSGAGADLMAACRKRLVAPDASFRFPGIRFGILLGTNRLLSLIGEKAYGVLLEQQKINSGLAVQLGLAQGLAQDVDVDALIEAEYASLKRIPEPTRRQLFAANTRQAAVDMGILAKTVTEPGLKARMQAYWEEAKAAARR</sequence>
<dbReference type="Pfam" id="PF00378">
    <property type="entry name" value="ECH_1"/>
    <property type="match status" value="1"/>
</dbReference>
<dbReference type="AlphaFoldDB" id="A0A366HGJ6"/>
<evidence type="ECO:0000313" key="4">
    <source>
        <dbReference type="Proteomes" id="UP000253628"/>
    </source>
</evidence>
<accession>A0A366HGJ6</accession>
<evidence type="ECO:0000256" key="1">
    <source>
        <dbReference type="ARBA" id="ARBA00023098"/>
    </source>
</evidence>
<dbReference type="GO" id="GO:0016829">
    <property type="term" value="F:lyase activity"/>
    <property type="evidence" value="ECO:0007669"/>
    <property type="project" value="UniProtKB-KW"/>
</dbReference>